<feature type="binding site" evidence="6">
    <location>
        <position position="133"/>
    </location>
    <ligand>
        <name>S-adenosyl-L-methionine</name>
        <dbReference type="ChEBI" id="CHEBI:59789"/>
    </ligand>
</feature>
<dbReference type="Gene3D" id="2.40.50.1070">
    <property type="match status" value="1"/>
</dbReference>
<dbReference type="SUPFAM" id="SSF53335">
    <property type="entry name" value="S-adenosyl-L-methionine-dependent methyltransferases"/>
    <property type="match status" value="1"/>
</dbReference>
<proteinExistence type="inferred from homology"/>
<keyword evidence="3 6" id="KW-0949">S-adenosyl-L-methionine</keyword>
<evidence type="ECO:0000256" key="2">
    <source>
        <dbReference type="ARBA" id="ARBA00022679"/>
    </source>
</evidence>
<keyword evidence="10" id="KW-1185">Reference proteome</keyword>
<dbReference type="GO" id="GO:0006396">
    <property type="term" value="P:RNA processing"/>
    <property type="evidence" value="ECO:0007669"/>
    <property type="project" value="InterPro"/>
</dbReference>
<accession>A0A8K0KGC8</accession>
<keyword evidence="2 6" id="KW-0808">Transferase</keyword>
<feature type="compositionally biased region" description="Low complexity" evidence="8">
    <location>
        <begin position="313"/>
        <end position="331"/>
    </location>
</feature>
<feature type="active site" evidence="7">
    <location>
        <position position="210"/>
    </location>
</feature>
<dbReference type="GO" id="GO:0030697">
    <property type="term" value="F:tRNA (uracil(54)-C5)-methyltransferase activity, S-adenosyl methionine-dependent"/>
    <property type="evidence" value="ECO:0007669"/>
    <property type="project" value="UniProtKB-EC"/>
</dbReference>
<dbReference type="InterPro" id="IPR045850">
    <property type="entry name" value="TRM2_met"/>
</dbReference>
<sequence>MVVVVVNSKGKTKEELTAAKEEVKEFFENGDGKVLKVDSLYFQAVGKRESGKEPPMEHLLGATHITEELLGLKFRISPEAFFQVNTPGAGVLYSSVGELIDLTPTTTLVDVCCGTGTIGLSLAKKCGQVLGLEVVAPAIEDAKVNANVNNITNCEFFTGRAEEILTSVLTRAKGKSVYAIVDPPRSGLQQKGIIALRGAEVVDKIVYVSCDPNAALKNFVDLARQTSKTYHGLPLVPICAVPVDMFPHTAHCEVVLLFHRVNPINLPKSMPPSKDDVALLTKSLADTPPTEPNSEVPERKNDKGEVEKGKPLSSDSKNTMSSNKSSFSSTDGPQGQVG</sequence>
<feature type="active site" description="Nucleophile" evidence="6">
    <location>
        <position position="210"/>
    </location>
</feature>
<dbReference type="CDD" id="cd02440">
    <property type="entry name" value="AdoMet_MTases"/>
    <property type="match status" value="1"/>
</dbReference>
<evidence type="ECO:0000313" key="9">
    <source>
        <dbReference type="EMBL" id="KAG8231823.1"/>
    </source>
</evidence>
<dbReference type="PROSITE" id="PS01230">
    <property type="entry name" value="TRMA_1"/>
    <property type="match status" value="1"/>
</dbReference>
<evidence type="ECO:0000256" key="7">
    <source>
        <dbReference type="PROSITE-ProRule" id="PRU10015"/>
    </source>
</evidence>
<dbReference type="AlphaFoldDB" id="A0A8K0KGC8"/>
<dbReference type="GO" id="GO:0003723">
    <property type="term" value="F:RNA binding"/>
    <property type="evidence" value="ECO:0007669"/>
    <property type="project" value="TreeGrafter"/>
</dbReference>
<dbReference type="EMBL" id="KZ308578">
    <property type="protein sequence ID" value="KAG8231823.1"/>
    <property type="molecule type" value="Genomic_DNA"/>
</dbReference>
<evidence type="ECO:0000256" key="1">
    <source>
        <dbReference type="ARBA" id="ARBA00022603"/>
    </source>
</evidence>
<dbReference type="InterPro" id="IPR010280">
    <property type="entry name" value="U5_MeTrfase_fam"/>
</dbReference>
<feature type="compositionally biased region" description="Basic and acidic residues" evidence="8">
    <location>
        <begin position="296"/>
        <end position="310"/>
    </location>
</feature>
<evidence type="ECO:0000256" key="3">
    <source>
        <dbReference type="ARBA" id="ARBA00022691"/>
    </source>
</evidence>
<organism evidence="9 10">
    <name type="scientific">Ladona fulva</name>
    <name type="common">Scarce chaser dragonfly</name>
    <name type="synonym">Libellula fulva</name>
    <dbReference type="NCBI Taxonomy" id="123851"/>
    <lineage>
        <taxon>Eukaryota</taxon>
        <taxon>Metazoa</taxon>
        <taxon>Ecdysozoa</taxon>
        <taxon>Arthropoda</taxon>
        <taxon>Hexapoda</taxon>
        <taxon>Insecta</taxon>
        <taxon>Pterygota</taxon>
        <taxon>Palaeoptera</taxon>
        <taxon>Odonata</taxon>
        <taxon>Epiprocta</taxon>
        <taxon>Anisoptera</taxon>
        <taxon>Libelluloidea</taxon>
        <taxon>Libellulidae</taxon>
        <taxon>Ladona</taxon>
    </lineage>
</organism>
<dbReference type="Gene3D" id="3.40.50.150">
    <property type="entry name" value="Vaccinia Virus protein VP39"/>
    <property type="match status" value="1"/>
</dbReference>
<evidence type="ECO:0000313" key="10">
    <source>
        <dbReference type="Proteomes" id="UP000792457"/>
    </source>
</evidence>
<evidence type="ECO:0000256" key="8">
    <source>
        <dbReference type="SAM" id="MobiDB-lite"/>
    </source>
</evidence>
<dbReference type="Proteomes" id="UP000792457">
    <property type="component" value="Unassembled WGS sequence"/>
</dbReference>
<dbReference type="PROSITE" id="PS51687">
    <property type="entry name" value="SAM_MT_RNA_M5U"/>
    <property type="match status" value="1"/>
</dbReference>
<comment type="catalytic activity">
    <reaction evidence="5">
        <text>uridine(54) in tRNA + S-adenosyl-L-methionine = 5-methyluridine(54) in tRNA + S-adenosyl-L-homocysteine + H(+)</text>
        <dbReference type="Rhea" id="RHEA:42712"/>
        <dbReference type="Rhea" id="RHEA-COMP:10167"/>
        <dbReference type="Rhea" id="RHEA-COMP:10193"/>
        <dbReference type="ChEBI" id="CHEBI:15378"/>
        <dbReference type="ChEBI" id="CHEBI:57856"/>
        <dbReference type="ChEBI" id="CHEBI:59789"/>
        <dbReference type="ChEBI" id="CHEBI:65315"/>
        <dbReference type="ChEBI" id="CHEBI:74447"/>
        <dbReference type="EC" id="2.1.1.35"/>
    </reaction>
    <physiologicalReaction direction="left-to-right" evidence="5">
        <dbReference type="Rhea" id="RHEA:42713"/>
    </physiologicalReaction>
</comment>
<feature type="binding site" evidence="6">
    <location>
        <position position="83"/>
    </location>
    <ligand>
        <name>S-adenosyl-L-methionine</name>
        <dbReference type="ChEBI" id="CHEBI:59789"/>
    </ligand>
</feature>
<dbReference type="GO" id="GO:0032259">
    <property type="term" value="P:methylation"/>
    <property type="evidence" value="ECO:0007669"/>
    <property type="project" value="UniProtKB-KW"/>
</dbReference>
<reference evidence="9" key="1">
    <citation type="submission" date="2013-04" db="EMBL/GenBank/DDBJ databases">
        <authorList>
            <person name="Qu J."/>
            <person name="Murali S.C."/>
            <person name="Bandaranaike D."/>
            <person name="Bellair M."/>
            <person name="Blankenburg K."/>
            <person name="Chao H."/>
            <person name="Dinh H."/>
            <person name="Doddapaneni H."/>
            <person name="Downs B."/>
            <person name="Dugan-Rocha S."/>
            <person name="Elkadiri S."/>
            <person name="Gnanaolivu R.D."/>
            <person name="Hernandez B."/>
            <person name="Javaid M."/>
            <person name="Jayaseelan J.C."/>
            <person name="Lee S."/>
            <person name="Li M."/>
            <person name="Ming W."/>
            <person name="Munidasa M."/>
            <person name="Muniz J."/>
            <person name="Nguyen L."/>
            <person name="Ongeri F."/>
            <person name="Osuji N."/>
            <person name="Pu L.-L."/>
            <person name="Puazo M."/>
            <person name="Qu C."/>
            <person name="Quiroz J."/>
            <person name="Raj R."/>
            <person name="Weissenberger G."/>
            <person name="Xin Y."/>
            <person name="Zou X."/>
            <person name="Han Y."/>
            <person name="Richards S."/>
            <person name="Worley K."/>
            <person name="Muzny D."/>
            <person name="Gibbs R."/>
        </authorList>
    </citation>
    <scope>NUCLEOTIDE SEQUENCE</scope>
    <source>
        <strain evidence="9">Sampled in the wild</strain>
    </source>
</reference>
<keyword evidence="1 6" id="KW-0489">Methyltransferase</keyword>
<dbReference type="PANTHER" id="PTHR45904:SF2">
    <property type="entry name" value="TRNA (URACIL-5-)-METHYLTRANSFERASE HOMOLOG A"/>
    <property type="match status" value="1"/>
</dbReference>
<dbReference type="PANTHER" id="PTHR45904">
    <property type="entry name" value="TRNA (URACIL-5-)-METHYLTRANSFERASE"/>
    <property type="match status" value="1"/>
</dbReference>
<feature type="region of interest" description="Disordered" evidence="8">
    <location>
        <begin position="280"/>
        <end position="338"/>
    </location>
</feature>
<feature type="binding site" evidence="6">
    <location>
        <position position="182"/>
    </location>
    <ligand>
        <name>S-adenosyl-L-methionine</name>
        <dbReference type="ChEBI" id="CHEBI:59789"/>
    </ligand>
</feature>
<reference evidence="9" key="2">
    <citation type="submission" date="2017-10" db="EMBL/GenBank/DDBJ databases">
        <title>Ladona fulva Genome sequencing and assembly.</title>
        <authorList>
            <person name="Murali S."/>
            <person name="Richards S."/>
            <person name="Bandaranaike D."/>
            <person name="Bellair M."/>
            <person name="Blankenburg K."/>
            <person name="Chao H."/>
            <person name="Dinh H."/>
            <person name="Doddapaneni H."/>
            <person name="Dugan-Rocha S."/>
            <person name="Elkadiri S."/>
            <person name="Gnanaolivu R."/>
            <person name="Hernandez B."/>
            <person name="Skinner E."/>
            <person name="Javaid M."/>
            <person name="Lee S."/>
            <person name="Li M."/>
            <person name="Ming W."/>
            <person name="Munidasa M."/>
            <person name="Muniz J."/>
            <person name="Nguyen L."/>
            <person name="Hughes D."/>
            <person name="Osuji N."/>
            <person name="Pu L.-L."/>
            <person name="Puazo M."/>
            <person name="Qu C."/>
            <person name="Quiroz J."/>
            <person name="Raj R."/>
            <person name="Weissenberger G."/>
            <person name="Xin Y."/>
            <person name="Zou X."/>
            <person name="Han Y."/>
            <person name="Worley K."/>
            <person name="Muzny D."/>
            <person name="Gibbs R."/>
        </authorList>
    </citation>
    <scope>NUCLEOTIDE SEQUENCE</scope>
    <source>
        <strain evidence="9">Sampled in the wild</strain>
    </source>
</reference>
<evidence type="ECO:0000256" key="5">
    <source>
        <dbReference type="ARBA" id="ARBA00047278"/>
    </source>
</evidence>
<dbReference type="OrthoDB" id="10250660at2759"/>
<comment type="caution">
    <text evidence="6">Lacks conserved residue(s) required for the propagation of feature annotation.</text>
</comment>
<dbReference type="Pfam" id="PF05958">
    <property type="entry name" value="tRNA_U5-meth_tr"/>
    <property type="match status" value="1"/>
</dbReference>
<protein>
    <recommendedName>
        <fullName evidence="4">tRNA (uracil(54)-C(5))-methyltransferase</fullName>
        <ecNumber evidence="4">2.1.1.35</ecNumber>
    </recommendedName>
</protein>
<dbReference type="InterPro" id="IPR030390">
    <property type="entry name" value="MeTrfase_TrmA_AS"/>
</dbReference>
<comment type="similarity">
    <text evidence="6">Belongs to the class I-like SAM-binding methyltransferase superfamily. RNA M5U methyltransferase family.</text>
</comment>
<name>A0A8K0KGC8_LADFU</name>
<evidence type="ECO:0000256" key="4">
    <source>
        <dbReference type="ARBA" id="ARBA00033763"/>
    </source>
</evidence>
<dbReference type="InterPro" id="IPR029063">
    <property type="entry name" value="SAM-dependent_MTases_sf"/>
</dbReference>
<comment type="caution">
    <text evidence="9">The sequence shown here is derived from an EMBL/GenBank/DDBJ whole genome shotgun (WGS) entry which is preliminary data.</text>
</comment>
<gene>
    <name evidence="9" type="ORF">J437_LFUL012317</name>
</gene>
<dbReference type="EC" id="2.1.1.35" evidence="4"/>
<evidence type="ECO:0000256" key="6">
    <source>
        <dbReference type="PROSITE-ProRule" id="PRU01024"/>
    </source>
</evidence>